<accession>A0A841U592</accession>
<organism evidence="4 5">
    <name type="scientific">Cohnella xylanilytica</name>
    <dbReference type="NCBI Taxonomy" id="557555"/>
    <lineage>
        <taxon>Bacteria</taxon>
        <taxon>Bacillati</taxon>
        <taxon>Bacillota</taxon>
        <taxon>Bacilli</taxon>
        <taxon>Bacillales</taxon>
        <taxon>Paenibacillaceae</taxon>
        <taxon>Cohnella</taxon>
    </lineage>
</organism>
<evidence type="ECO:0000256" key="2">
    <source>
        <dbReference type="ARBA" id="ARBA00023163"/>
    </source>
</evidence>
<dbReference type="Pfam" id="PF13280">
    <property type="entry name" value="WYL"/>
    <property type="match status" value="1"/>
</dbReference>
<dbReference type="SUPFAM" id="SSF46785">
    <property type="entry name" value="Winged helix' DNA-binding domain"/>
    <property type="match status" value="1"/>
</dbReference>
<dbReference type="EMBL" id="JACJVR010000144">
    <property type="protein sequence ID" value="MBB6695847.1"/>
    <property type="molecule type" value="Genomic_DNA"/>
</dbReference>
<keyword evidence="2" id="KW-0804">Transcription</keyword>
<dbReference type="InterPro" id="IPR028349">
    <property type="entry name" value="PafC-like"/>
</dbReference>
<dbReference type="Gene3D" id="1.10.10.10">
    <property type="entry name" value="Winged helix-like DNA-binding domain superfamily/Winged helix DNA-binding domain"/>
    <property type="match status" value="1"/>
</dbReference>
<comment type="caution">
    <text evidence="4">The sequence shown here is derived from an EMBL/GenBank/DDBJ whole genome shotgun (WGS) entry which is preliminary data.</text>
</comment>
<dbReference type="AlphaFoldDB" id="A0A841U592"/>
<protein>
    <submittedName>
        <fullName evidence="4">YafY family transcriptional regulator</fullName>
    </submittedName>
</protein>
<dbReference type="PROSITE" id="PS51000">
    <property type="entry name" value="HTH_DEOR_2"/>
    <property type="match status" value="1"/>
</dbReference>
<dbReference type="PANTHER" id="PTHR34580:SF9">
    <property type="entry name" value="SLL5097 PROTEIN"/>
    <property type="match status" value="1"/>
</dbReference>
<dbReference type="Pfam" id="PF08279">
    <property type="entry name" value="HTH_11"/>
    <property type="match status" value="1"/>
</dbReference>
<gene>
    <name evidence="4" type="ORF">H7B90_31085</name>
</gene>
<sequence length="318" mass="36380">MQKSQRLIQLLMRINAMQSFTARELADEFGLSVRTITRDLQELSEIGVPVYSVQGRGGGYRLLRDRVLPPIAFTENEALALFVACRSLERLEALPFGETAGTALRKFYHYMPKDVRQRIDRLENRVAVWSPRRPASSECLRTLLQAVLSRCAATIEYRSLGGTRERDIQPIGLYASDGYWYCPAYCLNNGQYRLYRADRIVSVRLNESVPCREEVWRLDLENPPDSSGEEQATFKVELTPNGVRELESDERFGPAIERREDGSGTASVRVPAANLIFYADWMWRLGEDARIAEPPEAIDYIRGKLESMKRRYGWSEGI</sequence>
<reference evidence="4 5" key="1">
    <citation type="submission" date="2020-08" db="EMBL/GenBank/DDBJ databases">
        <title>Cohnella phylogeny.</title>
        <authorList>
            <person name="Dunlap C."/>
        </authorList>
    </citation>
    <scope>NUCLEOTIDE SEQUENCE [LARGE SCALE GENOMIC DNA]</scope>
    <source>
        <strain evidence="4 5">DSM 25239</strain>
    </source>
</reference>
<dbReference type="InterPro" id="IPR051534">
    <property type="entry name" value="CBASS_pafABC_assoc_protein"/>
</dbReference>
<dbReference type="InterPro" id="IPR001034">
    <property type="entry name" value="DeoR_HTH"/>
</dbReference>
<name>A0A841U592_9BACL</name>
<feature type="domain" description="HTH deoR-type" evidence="3">
    <location>
        <begin position="3"/>
        <end position="61"/>
    </location>
</feature>
<dbReference type="RefSeq" id="WP_185139797.1">
    <property type="nucleotide sequence ID" value="NZ_JACJVR010000144.1"/>
</dbReference>
<keyword evidence="5" id="KW-1185">Reference proteome</keyword>
<proteinExistence type="predicted"/>
<dbReference type="InterPro" id="IPR057727">
    <property type="entry name" value="WCX_dom"/>
</dbReference>
<dbReference type="Pfam" id="PF25583">
    <property type="entry name" value="WCX"/>
    <property type="match status" value="1"/>
</dbReference>
<dbReference type="GO" id="GO:0003700">
    <property type="term" value="F:DNA-binding transcription factor activity"/>
    <property type="evidence" value="ECO:0007669"/>
    <property type="project" value="InterPro"/>
</dbReference>
<keyword evidence="1" id="KW-0805">Transcription regulation</keyword>
<dbReference type="InterPro" id="IPR036388">
    <property type="entry name" value="WH-like_DNA-bd_sf"/>
</dbReference>
<dbReference type="PANTHER" id="PTHR34580">
    <property type="match status" value="1"/>
</dbReference>
<evidence type="ECO:0000313" key="5">
    <source>
        <dbReference type="Proteomes" id="UP000553776"/>
    </source>
</evidence>
<dbReference type="Proteomes" id="UP000553776">
    <property type="component" value="Unassembled WGS sequence"/>
</dbReference>
<dbReference type="InterPro" id="IPR036390">
    <property type="entry name" value="WH_DNA-bd_sf"/>
</dbReference>
<evidence type="ECO:0000256" key="1">
    <source>
        <dbReference type="ARBA" id="ARBA00023015"/>
    </source>
</evidence>
<dbReference type="PROSITE" id="PS52050">
    <property type="entry name" value="WYL"/>
    <property type="match status" value="1"/>
</dbReference>
<evidence type="ECO:0000313" key="4">
    <source>
        <dbReference type="EMBL" id="MBB6695847.1"/>
    </source>
</evidence>
<dbReference type="InterPro" id="IPR026881">
    <property type="entry name" value="WYL_dom"/>
</dbReference>
<evidence type="ECO:0000259" key="3">
    <source>
        <dbReference type="PROSITE" id="PS51000"/>
    </source>
</evidence>
<dbReference type="InterPro" id="IPR013196">
    <property type="entry name" value="HTH_11"/>
</dbReference>
<dbReference type="PIRSF" id="PIRSF016838">
    <property type="entry name" value="PafC"/>
    <property type="match status" value="1"/>
</dbReference>